<name>A0A2N8STV1_STUST</name>
<dbReference type="RefSeq" id="WP_102846513.1">
    <property type="nucleotide sequence ID" value="NZ_JAMOIG010000005.1"/>
</dbReference>
<dbReference type="Proteomes" id="UP000235897">
    <property type="component" value="Unassembled WGS sequence"/>
</dbReference>
<evidence type="ECO:0000259" key="1">
    <source>
        <dbReference type="Pfam" id="PF07510"/>
    </source>
</evidence>
<comment type="caution">
    <text evidence="2">The sequence shown here is derived from an EMBL/GenBank/DDBJ whole genome shotgun (WGS) entry which is preliminary data.</text>
</comment>
<gene>
    <name evidence="2" type="ORF">CXL00_08830</name>
</gene>
<dbReference type="InterPro" id="IPR011089">
    <property type="entry name" value="GmrSD_C"/>
</dbReference>
<evidence type="ECO:0000313" key="2">
    <source>
        <dbReference type="EMBL" id="PNG05926.1"/>
    </source>
</evidence>
<feature type="domain" description="GmrSD restriction endonucleases C-terminal" evidence="1">
    <location>
        <begin position="2"/>
        <end position="67"/>
    </location>
</feature>
<dbReference type="AlphaFoldDB" id="A0A2N8STV1"/>
<accession>A0A2N8STV1</accession>
<proteinExistence type="predicted"/>
<dbReference type="OrthoDB" id="9798761at2"/>
<evidence type="ECO:0000313" key="3">
    <source>
        <dbReference type="Proteomes" id="UP000235897"/>
    </source>
</evidence>
<dbReference type="EMBL" id="POUW01000003">
    <property type="protein sequence ID" value="PNG05926.1"/>
    <property type="molecule type" value="Genomic_DNA"/>
</dbReference>
<reference evidence="2 3" key="1">
    <citation type="submission" date="2018-01" db="EMBL/GenBank/DDBJ databases">
        <title>Denitrification phenotypes of diverse strains of Pseudomonas stutzeri.</title>
        <authorList>
            <person name="Milligan D.A."/>
            <person name="Bergaust L."/>
            <person name="Bakken L.R."/>
            <person name="Frostegard A."/>
        </authorList>
    </citation>
    <scope>NUCLEOTIDE SEQUENCE [LARGE SCALE GENOMIC DNA]</scope>
    <source>
        <strain evidence="2 3">28a3</strain>
    </source>
</reference>
<organism evidence="2 3">
    <name type="scientific">Stutzerimonas stutzeri</name>
    <name type="common">Pseudomonas stutzeri</name>
    <dbReference type="NCBI Taxonomy" id="316"/>
    <lineage>
        <taxon>Bacteria</taxon>
        <taxon>Pseudomonadati</taxon>
        <taxon>Pseudomonadota</taxon>
        <taxon>Gammaproteobacteria</taxon>
        <taxon>Pseudomonadales</taxon>
        <taxon>Pseudomonadaceae</taxon>
        <taxon>Stutzerimonas</taxon>
    </lineage>
</organism>
<protein>
    <recommendedName>
        <fullName evidence="1">GmrSD restriction endonucleases C-terminal domain-containing protein</fullName>
    </recommendedName>
</protein>
<dbReference type="Pfam" id="PF07510">
    <property type="entry name" value="GmrSD_C"/>
    <property type="match status" value="1"/>
</dbReference>
<sequence length="87" mass="9935">MNRFGNFALVSRSINSEYGSLPFNEKRQRFLNKRMYEKPASLKMVLICSSEKWGEAEASAHQEFMMAALRSHEEFSTPASRAGESAR</sequence>